<accession>A0A9N9HGL2</accession>
<dbReference type="AlphaFoldDB" id="A0A9N9HGL2"/>
<dbReference type="Proteomes" id="UP000789375">
    <property type="component" value="Unassembled WGS sequence"/>
</dbReference>
<name>A0A9N9HGL2_FUNMO</name>
<sequence length="89" mass="10149">KFQNSKILNMPSRTDPIHGAVSSRERRPRLRDSLEFWTEYIQMTLQQIRNTPRPSPRISRSSPPCPKTPMPSPNPTPPSTPSTPTSFSF</sequence>
<dbReference type="EMBL" id="CAJVPP010005979">
    <property type="protein sequence ID" value="CAG8672374.1"/>
    <property type="molecule type" value="Genomic_DNA"/>
</dbReference>
<keyword evidence="3" id="KW-1185">Reference proteome</keyword>
<proteinExistence type="predicted"/>
<feature type="region of interest" description="Disordered" evidence="1">
    <location>
        <begin position="1"/>
        <end position="28"/>
    </location>
</feature>
<evidence type="ECO:0000313" key="2">
    <source>
        <dbReference type="EMBL" id="CAG8672374.1"/>
    </source>
</evidence>
<evidence type="ECO:0000256" key="1">
    <source>
        <dbReference type="SAM" id="MobiDB-lite"/>
    </source>
</evidence>
<organism evidence="2 3">
    <name type="scientific">Funneliformis mosseae</name>
    <name type="common">Endomycorrhizal fungus</name>
    <name type="synonym">Glomus mosseae</name>
    <dbReference type="NCBI Taxonomy" id="27381"/>
    <lineage>
        <taxon>Eukaryota</taxon>
        <taxon>Fungi</taxon>
        <taxon>Fungi incertae sedis</taxon>
        <taxon>Mucoromycota</taxon>
        <taxon>Glomeromycotina</taxon>
        <taxon>Glomeromycetes</taxon>
        <taxon>Glomerales</taxon>
        <taxon>Glomeraceae</taxon>
        <taxon>Funneliformis</taxon>
    </lineage>
</organism>
<feature type="non-terminal residue" evidence="2">
    <location>
        <position position="1"/>
    </location>
</feature>
<comment type="caution">
    <text evidence="2">The sequence shown here is derived from an EMBL/GenBank/DDBJ whole genome shotgun (WGS) entry which is preliminary data.</text>
</comment>
<reference evidence="2" key="1">
    <citation type="submission" date="2021-06" db="EMBL/GenBank/DDBJ databases">
        <authorList>
            <person name="Kallberg Y."/>
            <person name="Tangrot J."/>
            <person name="Rosling A."/>
        </authorList>
    </citation>
    <scope>NUCLEOTIDE SEQUENCE</scope>
    <source>
        <strain evidence="2">87-6 pot B 2015</strain>
    </source>
</reference>
<feature type="compositionally biased region" description="Pro residues" evidence="1">
    <location>
        <begin position="63"/>
        <end position="81"/>
    </location>
</feature>
<feature type="region of interest" description="Disordered" evidence="1">
    <location>
        <begin position="47"/>
        <end position="89"/>
    </location>
</feature>
<evidence type="ECO:0000313" key="3">
    <source>
        <dbReference type="Proteomes" id="UP000789375"/>
    </source>
</evidence>
<gene>
    <name evidence="2" type="ORF">FMOSSE_LOCUS12478</name>
</gene>
<protein>
    <submittedName>
        <fullName evidence="2">5438_t:CDS:1</fullName>
    </submittedName>
</protein>